<reference evidence="2 3" key="1">
    <citation type="journal article" date="2020" name="Nature">
        <title>Six reference-quality genomes reveal evolution of bat adaptations.</title>
        <authorList>
            <person name="Jebb D."/>
            <person name="Huang Z."/>
            <person name="Pippel M."/>
            <person name="Hughes G.M."/>
            <person name="Lavrichenko K."/>
            <person name="Devanna P."/>
            <person name="Winkler S."/>
            <person name="Jermiin L.S."/>
            <person name="Skirmuntt E.C."/>
            <person name="Katzourakis A."/>
            <person name="Burkitt-Gray L."/>
            <person name="Ray D.A."/>
            <person name="Sullivan K.A.M."/>
            <person name="Roscito J.G."/>
            <person name="Kirilenko B.M."/>
            <person name="Davalos L.M."/>
            <person name="Corthals A.P."/>
            <person name="Power M.L."/>
            <person name="Jones G."/>
            <person name="Ransome R.D."/>
            <person name="Dechmann D.K.N."/>
            <person name="Locatelli A.G."/>
            <person name="Puechmaille S.J."/>
            <person name="Fedrigo O."/>
            <person name="Jarvis E.D."/>
            <person name="Hiller M."/>
            <person name="Vernes S.C."/>
            <person name="Myers E.W."/>
            <person name="Teeling E.C."/>
        </authorList>
    </citation>
    <scope>NUCLEOTIDE SEQUENCE [LARGE SCALE GENOMIC DNA]</scope>
    <source>
        <strain evidence="2">MRouAeg1</strain>
        <tissue evidence="2">Muscle</tissue>
    </source>
</reference>
<evidence type="ECO:0000256" key="1">
    <source>
        <dbReference type="SAM" id="MobiDB-lite"/>
    </source>
</evidence>
<organism evidence="2 3">
    <name type="scientific">Rousettus aegyptiacus</name>
    <name type="common">Egyptian fruit bat</name>
    <name type="synonym">Pteropus aegyptiacus</name>
    <dbReference type="NCBI Taxonomy" id="9407"/>
    <lineage>
        <taxon>Eukaryota</taxon>
        <taxon>Metazoa</taxon>
        <taxon>Chordata</taxon>
        <taxon>Craniata</taxon>
        <taxon>Vertebrata</taxon>
        <taxon>Euteleostomi</taxon>
        <taxon>Mammalia</taxon>
        <taxon>Eutheria</taxon>
        <taxon>Laurasiatheria</taxon>
        <taxon>Chiroptera</taxon>
        <taxon>Yinpterochiroptera</taxon>
        <taxon>Pteropodoidea</taxon>
        <taxon>Pteropodidae</taxon>
        <taxon>Rousettinae</taxon>
        <taxon>Rousettus</taxon>
    </lineage>
</organism>
<protein>
    <submittedName>
        <fullName evidence="2">Uncharacterized protein</fullName>
    </submittedName>
</protein>
<feature type="region of interest" description="Disordered" evidence="1">
    <location>
        <begin position="64"/>
        <end position="124"/>
    </location>
</feature>
<keyword evidence="3" id="KW-1185">Reference proteome</keyword>
<dbReference type="AlphaFoldDB" id="A0A7J8JGG0"/>
<evidence type="ECO:0000313" key="2">
    <source>
        <dbReference type="EMBL" id="KAF6495947.1"/>
    </source>
</evidence>
<name>A0A7J8JGG0_ROUAE</name>
<gene>
    <name evidence="2" type="ORF">HJG63_010247</name>
</gene>
<proteinExistence type="predicted"/>
<dbReference type="EMBL" id="JACASE010000002">
    <property type="protein sequence ID" value="KAF6495947.1"/>
    <property type="molecule type" value="Genomic_DNA"/>
</dbReference>
<feature type="compositionally biased region" description="Basic and acidic residues" evidence="1">
    <location>
        <begin position="103"/>
        <end position="124"/>
    </location>
</feature>
<evidence type="ECO:0000313" key="3">
    <source>
        <dbReference type="Proteomes" id="UP000593571"/>
    </source>
</evidence>
<sequence length="124" mass="13474">MVTNSSLPGTWLSSGNLQTLRETEVRRRPGKTRIREITILERSGGDGSASLQLPSSSCRSRPRAAWCSTRSHHQPPVAPTTGALGPGPKAGITERQNQTVQETKWRSERVHASRAPHGKELAGD</sequence>
<comment type="caution">
    <text evidence="2">The sequence shown here is derived from an EMBL/GenBank/DDBJ whole genome shotgun (WGS) entry which is preliminary data.</text>
</comment>
<accession>A0A7J8JGG0</accession>
<dbReference type="Proteomes" id="UP000593571">
    <property type="component" value="Unassembled WGS sequence"/>
</dbReference>